<dbReference type="Proteomes" id="UP000266841">
    <property type="component" value="Unassembled WGS sequence"/>
</dbReference>
<dbReference type="AlphaFoldDB" id="K0RRA3"/>
<feature type="compositionally biased region" description="Basic and acidic residues" evidence="1">
    <location>
        <begin position="37"/>
        <end position="48"/>
    </location>
</feature>
<organism evidence="2 3">
    <name type="scientific">Thalassiosira oceanica</name>
    <name type="common">Marine diatom</name>
    <dbReference type="NCBI Taxonomy" id="159749"/>
    <lineage>
        <taxon>Eukaryota</taxon>
        <taxon>Sar</taxon>
        <taxon>Stramenopiles</taxon>
        <taxon>Ochrophyta</taxon>
        <taxon>Bacillariophyta</taxon>
        <taxon>Coscinodiscophyceae</taxon>
        <taxon>Thalassiosirophycidae</taxon>
        <taxon>Thalassiosirales</taxon>
        <taxon>Thalassiosiraceae</taxon>
        <taxon>Thalassiosira</taxon>
    </lineage>
</organism>
<name>K0RRA3_THAOC</name>
<keyword evidence="3" id="KW-1185">Reference proteome</keyword>
<dbReference type="EMBL" id="AGNL01031924">
    <property type="protein sequence ID" value="EJK56293.1"/>
    <property type="molecule type" value="Genomic_DNA"/>
</dbReference>
<comment type="caution">
    <text evidence="2">The sequence shown here is derived from an EMBL/GenBank/DDBJ whole genome shotgun (WGS) entry which is preliminary data.</text>
</comment>
<feature type="non-terminal residue" evidence="2">
    <location>
        <position position="1"/>
    </location>
</feature>
<reference evidence="2 3" key="1">
    <citation type="journal article" date="2012" name="Genome Biol.">
        <title>Genome and low-iron response of an oceanic diatom adapted to chronic iron limitation.</title>
        <authorList>
            <person name="Lommer M."/>
            <person name="Specht M."/>
            <person name="Roy A.S."/>
            <person name="Kraemer L."/>
            <person name="Andreson R."/>
            <person name="Gutowska M.A."/>
            <person name="Wolf J."/>
            <person name="Bergner S.V."/>
            <person name="Schilhabel M.B."/>
            <person name="Klostermeier U.C."/>
            <person name="Beiko R.G."/>
            <person name="Rosenstiel P."/>
            <person name="Hippler M."/>
            <person name="Laroche J."/>
        </authorList>
    </citation>
    <scope>NUCLEOTIDE SEQUENCE [LARGE SCALE GENOMIC DNA]</scope>
    <source>
        <strain evidence="2 3">CCMP1005</strain>
    </source>
</reference>
<accession>K0RRA3</accession>
<sequence length="74" mass="8853">ESEPKTLTLGDYYRKLKSRWDVQESAQTEHLPQYEELDSRWRATRREGNDDEQYESDSYRDSDDGSSYGDPPWM</sequence>
<feature type="region of interest" description="Disordered" evidence="1">
    <location>
        <begin position="37"/>
        <end position="74"/>
    </location>
</feature>
<protein>
    <submittedName>
        <fullName evidence="2">Uncharacterized protein</fullName>
    </submittedName>
</protein>
<dbReference type="OrthoDB" id="51803at2759"/>
<evidence type="ECO:0000313" key="3">
    <source>
        <dbReference type="Proteomes" id="UP000266841"/>
    </source>
</evidence>
<proteinExistence type="predicted"/>
<gene>
    <name evidence="2" type="ORF">THAOC_23857</name>
</gene>
<feature type="compositionally biased region" description="Low complexity" evidence="1">
    <location>
        <begin position="65"/>
        <end position="74"/>
    </location>
</feature>
<evidence type="ECO:0000313" key="2">
    <source>
        <dbReference type="EMBL" id="EJK56293.1"/>
    </source>
</evidence>
<evidence type="ECO:0000256" key="1">
    <source>
        <dbReference type="SAM" id="MobiDB-lite"/>
    </source>
</evidence>